<keyword evidence="1" id="KW-1133">Transmembrane helix</keyword>
<evidence type="ECO:0000256" key="1">
    <source>
        <dbReference type="SAM" id="Phobius"/>
    </source>
</evidence>
<keyword evidence="1" id="KW-0472">Membrane</keyword>
<reference evidence="3" key="1">
    <citation type="submission" date="2017-02" db="EMBL/GenBank/DDBJ databases">
        <authorList>
            <person name="Varghese N."/>
            <person name="Submissions S."/>
        </authorList>
    </citation>
    <scope>NUCLEOTIDE SEQUENCE [LARGE SCALE GENOMIC DNA]</scope>
    <source>
        <strain evidence="3">DSM 15739</strain>
    </source>
</reference>
<dbReference type="AlphaFoldDB" id="A0A1T4L4E0"/>
<sequence length="111" mass="11903">MKNLLITTVVTIVMSYILPGVTVNSFMGALIFAIILGITNGIVGKILKTVGCLLTIISLGLFNLVVNGAMVLLADNFVSDVQIEGLFTAIILSIVISIFTTTENKMEIDQR</sequence>
<evidence type="ECO:0000313" key="3">
    <source>
        <dbReference type="Proteomes" id="UP000189941"/>
    </source>
</evidence>
<dbReference type="Proteomes" id="UP000189941">
    <property type="component" value="Unassembled WGS sequence"/>
</dbReference>
<protein>
    <submittedName>
        <fullName evidence="2">Putative membrane protein</fullName>
    </submittedName>
</protein>
<dbReference type="PANTHER" id="PTHR37309:SF1">
    <property type="entry name" value="SLR0284 PROTEIN"/>
    <property type="match status" value="1"/>
</dbReference>
<proteinExistence type="predicted"/>
<dbReference type="PANTHER" id="PTHR37309">
    <property type="entry name" value="SLR0284 PROTEIN"/>
    <property type="match status" value="1"/>
</dbReference>
<feature type="transmembrane region" description="Helical" evidence="1">
    <location>
        <begin position="25"/>
        <end position="43"/>
    </location>
</feature>
<dbReference type="RefSeq" id="WP_078755735.1">
    <property type="nucleotide sequence ID" value="NZ_FUWO01000006.1"/>
</dbReference>
<name>A0A1T4L4E0_9LACT</name>
<organism evidence="2 3">
    <name type="scientific">Globicatella sulfidifaciens DSM 15739</name>
    <dbReference type="NCBI Taxonomy" id="1121925"/>
    <lineage>
        <taxon>Bacteria</taxon>
        <taxon>Bacillati</taxon>
        <taxon>Bacillota</taxon>
        <taxon>Bacilli</taxon>
        <taxon>Lactobacillales</taxon>
        <taxon>Aerococcaceae</taxon>
        <taxon>Globicatella</taxon>
    </lineage>
</organism>
<dbReference type="OrthoDB" id="2139598at2"/>
<keyword evidence="3" id="KW-1185">Reference proteome</keyword>
<feature type="transmembrane region" description="Helical" evidence="1">
    <location>
        <begin position="85"/>
        <end position="102"/>
    </location>
</feature>
<feature type="transmembrane region" description="Helical" evidence="1">
    <location>
        <begin position="50"/>
        <end position="73"/>
    </location>
</feature>
<evidence type="ECO:0000313" key="2">
    <source>
        <dbReference type="EMBL" id="SJZ49411.1"/>
    </source>
</evidence>
<accession>A0A1T4L4E0</accession>
<dbReference type="EMBL" id="FUWO01000006">
    <property type="protein sequence ID" value="SJZ49411.1"/>
    <property type="molecule type" value="Genomic_DNA"/>
</dbReference>
<keyword evidence="1" id="KW-0812">Transmembrane</keyword>
<dbReference type="STRING" id="1121925.SAMN02746011_00967"/>
<dbReference type="InterPro" id="IPR007165">
    <property type="entry name" value="Phage_holin_4_2"/>
</dbReference>
<gene>
    <name evidence="2" type="ORF">SAMN02746011_00967</name>
</gene>
<dbReference type="Pfam" id="PF04020">
    <property type="entry name" value="Phage_holin_4_2"/>
    <property type="match status" value="1"/>
</dbReference>